<dbReference type="STRING" id="464029.SAMN02982989_2642"/>
<evidence type="ECO:0000313" key="3">
    <source>
        <dbReference type="Proteomes" id="UP000192903"/>
    </source>
</evidence>
<protein>
    <submittedName>
        <fullName evidence="2">Uncharacterized protein</fullName>
    </submittedName>
</protein>
<evidence type="ECO:0000256" key="1">
    <source>
        <dbReference type="SAM" id="MobiDB-lite"/>
    </source>
</evidence>
<organism evidence="2 3">
    <name type="scientific">Xaviernesmea oryzae</name>
    <dbReference type="NCBI Taxonomy" id="464029"/>
    <lineage>
        <taxon>Bacteria</taxon>
        <taxon>Pseudomonadati</taxon>
        <taxon>Pseudomonadota</taxon>
        <taxon>Alphaproteobacteria</taxon>
        <taxon>Hyphomicrobiales</taxon>
        <taxon>Rhizobiaceae</taxon>
        <taxon>Rhizobium/Agrobacterium group</taxon>
        <taxon>Xaviernesmea</taxon>
    </lineage>
</organism>
<dbReference type="AlphaFoldDB" id="A0A1X7FC37"/>
<dbReference type="OrthoDB" id="8377421at2"/>
<accession>A0A1X7FC37</accession>
<sequence>MIESISGADEDSAPDSSSSAPPAPVSAAAAIAEMLAIEDMPASDDGRRATRPAVAKPATLHARALGAVEDAVIANLLDNFSPSSRIAGFVLSEHEEQASRPLIARYYEDV</sequence>
<feature type="region of interest" description="Disordered" evidence="1">
    <location>
        <begin position="1"/>
        <end position="26"/>
    </location>
</feature>
<dbReference type="RefSeq" id="WP_085422794.1">
    <property type="nucleotide sequence ID" value="NZ_FXAF01000006.1"/>
</dbReference>
<keyword evidence="3" id="KW-1185">Reference proteome</keyword>
<feature type="compositionally biased region" description="Low complexity" evidence="1">
    <location>
        <begin position="14"/>
        <end position="26"/>
    </location>
</feature>
<reference evidence="3" key="1">
    <citation type="submission" date="2017-04" db="EMBL/GenBank/DDBJ databases">
        <authorList>
            <person name="Varghese N."/>
            <person name="Submissions S."/>
        </authorList>
    </citation>
    <scope>NUCLEOTIDE SEQUENCE [LARGE SCALE GENOMIC DNA]</scope>
    <source>
        <strain evidence="3">B4P</strain>
    </source>
</reference>
<gene>
    <name evidence="2" type="ORF">SAMN02982989_2642</name>
</gene>
<proteinExistence type="predicted"/>
<name>A0A1X7FC37_9HYPH</name>
<dbReference type="Proteomes" id="UP000192903">
    <property type="component" value="Unassembled WGS sequence"/>
</dbReference>
<dbReference type="EMBL" id="FXAF01000006">
    <property type="protein sequence ID" value="SMF49513.1"/>
    <property type="molecule type" value="Genomic_DNA"/>
</dbReference>
<evidence type="ECO:0000313" key="2">
    <source>
        <dbReference type="EMBL" id="SMF49513.1"/>
    </source>
</evidence>